<dbReference type="KEGG" id="ccha:ELD05_09625"/>
<keyword evidence="1" id="KW-0175">Coiled coil</keyword>
<sequence>MEKERRRWYKKGINVTVIAIVIIVLGAAVIFASSQSIDNDALITYGFFKKQLDQLKTYIDSKINELDSKISKASNASQSSTDVIQLQKQLSNLNLEVEKLRKQVSDLEAKLKVQAQGQGQAKSEFALTKGYEIVKVPKGKVIVFDASTEFILRVGKATATVPKGASLIDLTAAKDIGNNQQISKNHLVLIVKNDGRGFKAIDDVWVIVNGGYKIK</sequence>
<evidence type="ECO:0000256" key="2">
    <source>
        <dbReference type="SAM" id="Phobius"/>
    </source>
</evidence>
<proteinExistence type="predicted"/>
<feature type="coiled-coil region" evidence="1">
    <location>
        <begin position="83"/>
        <end position="117"/>
    </location>
</feature>
<organism evidence="3 4">
    <name type="scientific">Caldicellulosiruptor changbaiensis</name>
    <dbReference type="NCBI Taxonomy" id="1222016"/>
    <lineage>
        <taxon>Bacteria</taxon>
        <taxon>Bacillati</taxon>
        <taxon>Bacillota</taxon>
        <taxon>Bacillota incertae sedis</taxon>
        <taxon>Caldicellulosiruptorales</taxon>
        <taxon>Caldicellulosiruptoraceae</taxon>
        <taxon>Caldicellulosiruptor</taxon>
    </lineage>
</organism>
<dbReference type="EMBL" id="CP034791">
    <property type="protein sequence ID" value="AZT90878.1"/>
    <property type="molecule type" value="Genomic_DNA"/>
</dbReference>
<feature type="transmembrane region" description="Helical" evidence="2">
    <location>
        <begin position="12"/>
        <end position="32"/>
    </location>
</feature>
<dbReference type="AlphaFoldDB" id="A0A3T0D767"/>
<keyword evidence="2" id="KW-1133">Transmembrane helix</keyword>
<dbReference type="Proteomes" id="UP000282930">
    <property type="component" value="Chromosome"/>
</dbReference>
<evidence type="ECO:0000313" key="3">
    <source>
        <dbReference type="EMBL" id="AZT90878.1"/>
    </source>
</evidence>
<name>A0A3T0D767_9FIRM</name>
<gene>
    <name evidence="3" type="ORF">ELD05_09625</name>
</gene>
<evidence type="ECO:0000313" key="4">
    <source>
        <dbReference type="Proteomes" id="UP000282930"/>
    </source>
</evidence>
<keyword evidence="2" id="KW-0812">Transmembrane</keyword>
<accession>A0A3T0D767</accession>
<reference evidence="3 4" key="1">
    <citation type="submission" date="2018-12" db="EMBL/GenBank/DDBJ databases">
        <title>Genome sequence from the cellulolytic species, Caldicellulosiruptor changbaiensis.</title>
        <authorList>
            <person name="Blumer-Schuette S.E."/>
            <person name="Mendoza C."/>
        </authorList>
    </citation>
    <scope>NUCLEOTIDE SEQUENCE [LARGE SCALE GENOMIC DNA]</scope>
    <source>
        <strain evidence="3 4">CBS-Z</strain>
    </source>
</reference>
<evidence type="ECO:0000256" key="1">
    <source>
        <dbReference type="SAM" id="Coils"/>
    </source>
</evidence>
<keyword evidence="4" id="KW-1185">Reference proteome</keyword>
<protein>
    <submittedName>
        <fullName evidence="3">Uncharacterized protein</fullName>
    </submittedName>
</protein>
<keyword evidence="2" id="KW-0472">Membrane</keyword>
<dbReference type="RefSeq" id="WP_127352257.1">
    <property type="nucleotide sequence ID" value="NZ_CP034791.1"/>
</dbReference>